<keyword evidence="4" id="KW-1185">Reference proteome</keyword>
<evidence type="ECO:0000313" key="4">
    <source>
        <dbReference type="Proteomes" id="UP001596461"/>
    </source>
</evidence>
<proteinExistence type="predicted"/>
<sequence length="131" mass="14163">MGEEPSRADERGTDSTPAAAPELTSDDLYRALSETRRRRSLVYLFGGDDWTVADLASALVGWAVTEDGGVGTSDDRERLRALLVHVDLPLLSEAGLVEYDRDAGVVRTAAVDPAIEHLVRRSVGRSAPSDR</sequence>
<evidence type="ECO:0000256" key="1">
    <source>
        <dbReference type="SAM" id="MobiDB-lite"/>
    </source>
</evidence>
<comment type="caution">
    <text evidence="3">The sequence shown here is derived from an EMBL/GenBank/DDBJ whole genome shotgun (WGS) entry which is preliminary data.</text>
</comment>
<dbReference type="Pfam" id="PF24035">
    <property type="entry name" value="DUF7344"/>
    <property type="match status" value="1"/>
</dbReference>
<dbReference type="InterPro" id="IPR055768">
    <property type="entry name" value="DUF7344"/>
</dbReference>
<dbReference type="Gene3D" id="1.10.10.10">
    <property type="entry name" value="Winged helix-like DNA-binding domain superfamily/Winged helix DNA-binding domain"/>
    <property type="match status" value="1"/>
</dbReference>
<protein>
    <submittedName>
        <fullName evidence="3">ArsR family transcriptional regulator</fullName>
    </submittedName>
</protein>
<gene>
    <name evidence="3" type="ORF">ACFQL9_04900</name>
</gene>
<evidence type="ECO:0000259" key="2">
    <source>
        <dbReference type="Pfam" id="PF24035"/>
    </source>
</evidence>
<dbReference type="EMBL" id="JBHTAH010000003">
    <property type="protein sequence ID" value="MFC7068974.1"/>
    <property type="molecule type" value="Genomic_DNA"/>
</dbReference>
<accession>A0ABD5WAJ7</accession>
<feature type="domain" description="DUF7344" evidence="2">
    <location>
        <begin position="30"/>
        <end position="107"/>
    </location>
</feature>
<name>A0ABD5WAJ7_9EURY</name>
<dbReference type="Proteomes" id="UP001596461">
    <property type="component" value="Unassembled WGS sequence"/>
</dbReference>
<dbReference type="RefSeq" id="WP_284030922.1">
    <property type="nucleotide sequence ID" value="NZ_CP126154.1"/>
</dbReference>
<feature type="compositionally biased region" description="Basic and acidic residues" evidence="1">
    <location>
        <begin position="1"/>
        <end position="13"/>
    </location>
</feature>
<evidence type="ECO:0000313" key="3">
    <source>
        <dbReference type="EMBL" id="MFC7068974.1"/>
    </source>
</evidence>
<dbReference type="InterPro" id="IPR036388">
    <property type="entry name" value="WH-like_DNA-bd_sf"/>
</dbReference>
<dbReference type="GeneID" id="81125779"/>
<feature type="region of interest" description="Disordered" evidence="1">
    <location>
        <begin position="1"/>
        <end position="26"/>
    </location>
</feature>
<dbReference type="AlphaFoldDB" id="A0ABD5WAJ7"/>
<reference evidence="3 4" key="1">
    <citation type="journal article" date="2019" name="Int. J. Syst. Evol. Microbiol.">
        <title>The Global Catalogue of Microorganisms (GCM) 10K type strain sequencing project: providing services to taxonomists for standard genome sequencing and annotation.</title>
        <authorList>
            <consortium name="The Broad Institute Genomics Platform"/>
            <consortium name="The Broad Institute Genome Sequencing Center for Infectious Disease"/>
            <person name="Wu L."/>
            <person name="Ma J."/>
        </authorList>
    </citation>
    <scope>NUCLEOTIDE SEQUENCE [LARGE SCALE GENOMIC DNA]</scope>
    <source>
        <strain evidence="3 4">DT31</strain>
    </source>
</reference>
<organism evidence="3 4">
    <name type="scientific">Halobaculum lipolyticum</name>
    <dbReference type="NCBI Taxonomy" id="3032001"/>
    <lineage>
        <taxon>Archaea</taxon>
        <taxon>Methanobacteriati</taxon>
        <taxon>Methanobacteriota</taxon>
        <taxon>Stenosarchaea group</taxon>
        <taxon>Halobacteria</taxon>
        <taxon>Halobacteriales</taxon>
        <taxon>Haloferacaceae</taxon>
        <taxon>Halobaculum</taxon>
    </lineage>
</organism>